<comment type="caution">
    <text evidence="1">The sequence shown here is derived from an EMBL/GenBank/DDBJ whole genome shotgun (WGS) entry which is preliminary data.</text>
</comment>
<name>A0A8J3E9G5_9GAMM</name>
<evidence type="ECO:0000313" key="1">
    <source>
        <dbReference type="EMBL" id="GGG01135.1"/>
    </source>
</evidence>
<protein>
    <submittedName>
        <fullName evidence="1">Uncharacterized protein</fullName>
    </submittedName>
</protein>
<evidence type="ECO:0000313" key="2">
    <source>
        <dbReference type="Proteomes" id="UP000636949"/>
    </source>
</evidence>
<reference evidence="1" key="2">
    <citation type="submission" date="2020-09" db="EMBL/GenBank/DDBJ databases">
        <authorList>
            <person name="Sun Q."/>
            <person name="Zhou Y."/>
        </authorList>
    </citation>
    <scope>NUCLEOTIDE SEQUENCE</scope>
    <source>
        <strain evidence="1">CGMCC 1.15758</strain>
    </source>
</reference>
<accession>A0A8J3E9G5</accession>
<dbReference type="OrthoDB" id="5620435at2"/>
<reference evidence="1" key="1">
    <citation type="journal article" date="2014" name="Int. J. Syst. Evol. Microbiol.">
        <title>Complete genome sequence of Corynebacterium casei LMG S-19264T (=DSM 44701T), isolated from a smear-ripened cheese.</title>
        <authorList>
            <consortium name="US DOE Joint Genome Institute (JGI-PGF)"/>
            <person name="Walter F."/>
            <person name="Albersmeier A."/>
            <person name="Kalinowski J."/>
            <person name="Ruckert C."/>
        </authorList>
    </citation>
    <scope>NUCLEOTIDE SEQUENCE</scope>
    <source>
        <strain evidence="1">CGMCC 1.15758</strain>
    </source>
</reference>
<dbReference type="EMBL" id="BMJS01000021">
    <property type="protein sequence ID" value="GGG01135.1"/>
    <property type="molecule type" value="Genomic_DNA"/>
</dbReference>
<proteinExistence type="predicted"/>
<gene>
    <name evidence="1" type="ORF">GCM10010995_18210</name>
</gene>
<keyword evidence="2" id="KW-1185">Reference proteome</keyword>
<sequence length="355" mass="40479">MPIDSENKVNSVELVKKIMDYANKLNLPLVSSTIKPLVLYGMASVLSKVMESASSGYLPSDQTHETIKGILTSLLGSFVAPLAANQLYKIVGDFFAIKNIDKTDKTEISDAESLRRLALFCNLSLRIDGSYPYVNRLLDWSLNLYNLREWVYLVTGSHPLMFGKTSLDTFDIDFFNSRNLDYTFVSCKDAQGKMCFETKFNVPLIAKLYPHKVGYLPGKWCKDNDKWVFATTVSKDELIRECDQRYQQNWFTGGGKVADVVALTALGKTYDIHYYKPMLLMSDSEKGIENLNNWSESVIYESSTPALVKFDQTKKTHAANNDRFIHDLKQVADNKYENVFWVKQQDCVKEKTFSK</sequence>
<dbReference type="Proteomes" id="UP000636949">
    <property type="component" value="Unassembled WGS sequence"/>
</dbReference>
<dbReference type="AlphaFoldDB" id="A0A8J3E9G5"/>
<organism evidence="1 2">
    <name type="scientific">Cysteiniphilum litorale</name>
    <dbReference type="NCBI Taxonomy" id="2056700"/>
    <lineage>
        <taxon>Bacteria</taxon>
        <taxon>Pseudomonadati</taxon>
        <taxon>Pseudomonadota</taxon>
        <taxon>Gammaproteobacteria</taxon>
        <taxon>Thiotrichales</taxon>
        <taxon>Fastidiosibacteraceae</taxon>
        <taxon>Cysteiniphilum</taxon>
    </lineage>
</organism>
<dbReference type="RefSeq" id="WP_117003094.1">
    <property type="nucleotide sequence ID" value="NZ_BMJS01000021.1"/>
</dbReference>